<evidence type="ECO:0000256" key="1">
    <source>
        <dbReference type="SAM" id="MobiDB-lite"/>
    </source>
</evidence>
<feature type="non-terminal residue" evidence="3">
    <location>
        <position position="64"/>
    </location>
</feature>
<protein>
    <submittedName>
        <fullName evidence="3">Uncharacterized protein</fullName>
    </submittedName>
</protein>
<accession>A0A0L8H9M1</accession>
<sequence>MLIMTITEMVILIMVTIMHWTATPEHEDDDREYDDYDNNYGDDIENEIHGRDDDDDDDDDDDGD</sequence>
<feature type="chain" id="PRO_5005583551" evidence="2">
    <location>
        <begin position="23"/>
        <end position="64"/>
    </location>
</feature>
<feature type="compositionally biased region" description="Acidic residues" evidence="1">
    <location>
        <begin position="26"/>
        <end position="45"/>
    </location>
</feature>
<feature type="signal peptide" evidence="2">
    <location>
        <begin position="1"/>
        <end position="22"/>
    </location>
</feature>
<dbReference type="AlphaFoldDB" id="A0A0L8H9M1"/>
<dbReference type="EMBL" id="KQ418761">
    <property type="protein sequence ID" value="KOF85991.1"/>
    <property type="molecule type" value="Genomic_DNA"/>
</dbReference>
<gene>
    <name evidence="3" type="ORF">OCBIM_22019415mg</name>
</gene>
<proteinExistence type="predicted"/>
<evidence type="ECO:0000313" key="3">
    <source>
        <dbReference type="EMBL" id="KOF85991.1"/>
    </source>
</evidence>
<keyword evidence="2" id="KW-0732">Signal</keyword>
<feature type="compositionally biased region" description="Acidic residues" evidence="1">
    <location>
        <begin position="53"/>
        <end position="64"/>
    </location>
</feature>
<name>A0A0L8H9M1_OCTBM</name>
<reference evidence="3" key="1">
    <citation type="submission" date="2015-07" db="EMBL/GenBank/DDBJ databases">
        <title>MeaNS - Measles Nucleotide Surveillance Program.</title>
        <authorList>
            <person name="Tran T."/>
            <person name="Druce J."/>
        </authorList>
    </citation>
    <scope>NUCLEOTIDE SEQUENCE</scope>
    <source>
        <strain evidence="3">UCB-OBI-ISO-001</strain>
        <tissue evidence="3">Gonad</tissue>
    </source>
</reference>
<organism evidence="3">
    <name type="scientific">Octopus bimaculoides</name>
    <name type="common">California two-spotted octopus</name>
    <dbReference type="NCBI Taxonomy" id="37653"/>
    <lineage>
        <taxon>Eukaryota</taxon>
        <taxon>Metazoa</taxon>
        <taxon>Spiralia</taxon>
        <taxon>Lophotrochozoa</taxon>
        <taxon>Mollusca</taxon>
        <taxon>Cephalopoda</taxon>
        <taxon>Coleoidea</taxon>
        <taxon>Octopodiformes</taxon>
        <taxon>Octopoda</taxon>
        <taxon>Incirrata</taxon>
        <taxon>Octopodidae</taxon>
        <taxon>Octopus</taxon>
    </lineage>
</organism>
<feature type="region of interest" description="Disordered" evidence="1">
    <location>
        <begin position="23"/>
        <end position="64"/>
    </location>
</feature>
<evidence type="ECO:0000256" key="2">
    <source>
        <dbReference type="SAM" id="SignalP"/>
    </source>
</evidence>